<dbReference type="NCBIfam" id="TIGR00335">
    <property type="entry name" value="primase_sml"/>
    <property type="match status" value="1"/>
</dbReference>
<evidence type="ECO:0000256" key="5">
    <source>
        <dbReference type="ARBA" id="ARBA00022695"/>
    </source>
</evidence>
<keyword evidence="2 11" id="KW-0240">DNA-directed RNA polymerase</keyword>
<dbReference type="Gene3D" id="1.10.8.160">
    <property type="entry name" value="DNA primase S, domain 2"/>
    <property type="match status" value="1"/>
</dbReference>
<dbReference type="GO" id="GO:0046872">
    <property type="term" value="F:metal ion binding"/>
    <property type="evidence" value="ECO:0007669"/>
    <property type="project" value="UniProtKB-KW"/>
</dbReference>
<keyword evidence="8 11" id="KW-0460">Magnesium</keyword>
<comment type="cofactor">
    <cofactor evidence="11">
        <name>Mg(2+)</name>
        <dbReference type="ChEBI" id="CHEBI:18420"/>
    </cofactor>
    <cofactor evidence="11">
        <name>Mn(2+)</name>
        <dbReference type="ChEBI" id="CHEBI:29035"/>
    </cofactor>
</comment>
<evidence type="ECO:0000256" key="13">
    <source>
        <dbReference type="RuleBase" id="RU004224"/>
    </source>
</evidence>
<keyword evidence="6 11" id="KW-0235">DNA replication</keyword>
<dbReference type="KEGG" id="mol:YLM1_0527"/>
<dbReference type="InterPro" id="IPR023639">
    <property type="entry name" value="DNA_primase_ssu_PriS"/>
</dbReference>
<keyword evidence="5 11" id="KW-0548">Nucleotidyltransferase</keyword>
<sequence length="330" mass="38127">MFGTSTIQERRRYYREEWSEKDLPDFISNGITKREFGFDHLGHGPNDRYKVFKGTDTLKRFLRYKAPFAAYISVAFYANPHKRGGWEKAEYVFDIDAKDLPIRSCNCDGVCEICLGEALERVNAILDDLKGDLGLKDIHIIYSGRGFHIRILDPIMMEANSELRGEVLKYVAGAEVPKAQYPNIVPGGKPYNFEHFSIPIAYPAIFTEKVKYNILHLRGDEELDGINNRLLKDLVKYKNYLYEDDWGSFKKNIGPRRYKDMVNAMARVNLATIDAKVTIDLKRILRLPSSLHSKVSMKCVEVKNPETFDPFKYAVPKFVYERKDENIAEN</sequence>
<evidence type="ECO:0000256" key="3">
    <source>
        <dbReference type="ARBA" id="ARBA00022515"/>
    </source>
</evidence>
<dbReference type="HAMAP" id="MF_00700">
    <property type="entry name" value="DNA_primase_sml_arc"/>
    <property type="match status" value="1"/>
</dbReference>
<evidence type="ECO:0000256" key="1">
    <source>
        <dbReference type="ARBA" id="ARBA00009762"/>
    </source>
</evidence>
<proteinExistence type="inferred from homology"/>
<feature type="active site" evidence="11">
    <location>
        <position position="94"/>
    </location>
</feature>
<dbReference type="STRING" id="294671.YLM1_0527"/>
<comment type="function">
    <text evidence="13">RNA polymerase that catalyzes the synthesis of short RNA molecules used as primers for DNA polymerase during DNA replication.</text>
</comment>
<keyword evidence="3 11" id="KW-0639">Primosome</keyword>
<comment type="subunit">
    <text evidence="11">Heterodimer of a small subunit (PriS) and a large subunit (PriL).</text>
</comment>
<dbReference type="RefSeq" id="WP_067146032.1">
    <property type="nucleotide sequence ID" value="NZ_CP014265.1"/>
</dbReference>
<feature type="active site" evidence="11">
    <location>
        <position position="274"/>
    </location>
</feature>
<keyword evidence="9 11" id="KW-0804">Transcription</keyword>
<dbReference type="Gene3D" id="3.90.920.10">
    <property type="entry name" value="DNA primase, PRIM domain"/>
    <property type="match status" value="1"/>
</dbReference>
<dbReference type="GO" id="GO:0006269">
    <property type="term" value="P:DNA replication, synthesis of primer"/>
    <property type="evidence" value="ECO:0007669"/>
    <property type="project" value="UniProtKB-UniRule"/>
</dbReference>
<name>A0A126QZ43_METOL</name>
<evidence type="ECO:0000256" key="8">
    <source>
        <dbReference type="ARBA" id="ARBA00022842"/>
    </source>
</evidence>
<keyword evidence="4 11" id="KW-0808">Transferase</keyword>
<comment type="function">
    <text evidence="11">Catalytic subunit of DNA primase, an RNA polymerase that catalyzes the synthesis of short RNA molecules used as primers for DNA polymerase during DNA replication. The small subunit contains the primase catalytic core and has DNA synthesis activity on its own. Binding to the large subunit stabilizes and modulates the activity, increasing the rate of DNA synthesis while decreasing the length of the DNA fragments, and conferring RNA synthesis capability. The DNA polymerase activity may enable DNA primase to also catalyze primer extension after primer synthesis. May also play a role in DNA repair.</text>
</comment>
<dbReference type="InterPro" id="IPR002755">
    <property type="entry name" value="DNA_primase_S"/>
</dbReference>
<dbReference type="GO" id="GO:1990077">
    <property type="term" value="C:primosome complex"/>
    <property type="evidence" value="ECO:0007669"/>
    <property type="project" value="UniProtKB-KW"/>
</dbReference>
<evidence type="ECO:0000256" key="9">
    <source>
        <dbReference type="ARBA" id="ARBA00023163"/>
    </source>
</evidence>
<dbReference type="AlphaFoldDB" id="A0A126QZ43"/>
<dbReference type="SUPFAM" id="SSF56747">
    <property type="entry name" value="Prim-pol domain"/>
    <property type="match status" value="1"/>
</dbReference>
<evidence type="ECO:0000256" key="11">
    <source>
        <dbReference type="HAMAP-Rule" id="MF_00700"/>
    </source>
</evidence>
<dbReference type="EC" id="2.7.7.-" evidence="11"/>
<dbReference type="PANTHER" id="PTHR10536">
    <property type="entry name" value="DNA PRIMASE SMALL SUBUNIT"/>
    <property type="match status" value="1"/>
</dbReference>
<dbReference type="Pfam" id="PF01896">
    <property type="entry name" value="DNA_primase_S"/>
    <property type="match status" value="1"/>
</dbReference>
<evidence type="ECO:0000256" key="7">
    <source>
        <dbReference type="ARBA" id="ARBA00022723"/>
    </source>
</evidence>
<dbReference type="InterPro" id="IPR014052">
    <property type="entry name" value="DNA_primase_ssu_euk/arc"/>
</dbReference>
<evidence type="ECO:0000256" key="12">
    <source>
        <dbReference type="RuleBase" id="RU003514"/>
    </source>
</evidence>
<dbReference type="PATRIC" id="fig|294671.3.peg.547"/>
<dbReference type="GO" id="GO:0003899">
    <property type="term" value="F:DNA-directed RNA polymerase activity"/>
    <property type="evidence" value="ECO:0007669"/>
    <property type="project" value="UniProtKB-UniRule"/>
</dbReference>
<keyword evidence="10 11" id="KW-0464">Manganese</keyword>
<dbReference type="GeneID" id="28488827"/>
<organism evidence="14 15">
    <name type="scientific">Methanobrevibacter olleyae</name>
    <dbReference type="NCBI Taxonomy" id="294671"/>
    <lineage>
        <taxon>Archaea</taxon>
        <taxon>Methanobacteriati</taxon>
        <taxon>Methanobacteriota</taxon>
        <taxon>Methanomada group</taxon>
        <taxon>Methanobacteria</taxon>
        <taxon>Methanobacteriales</taxon>
        <taxon>Methanobacteriaceae</taxon>
        <taxon>Methanobrevibacter</taxon>
    </lineage>
</organism>
<reference evidence="15" key="2">
    <citation type="submission" date="2016-02" db="EMBL/GenBank/DDBJ databases">
        <title>The draft genome sequence of the rumen methanogen Methanobrevibacter olleyae YLM1.</title>
        <authorList>
            <consortium name="New Zealand Agricultural Greenhouse Gas Research Centre/Pastoral Greenhouse Gas Research Consortium"/>
            <person name="Kelly W.J."/>
            <person name="Li D."/>
            <person name="Lambie S.C."/>
            <person name="Attwood G.T."/>
            <person name="Altermann E."/>
            <person name="Leahy S.C."/>
        </authorList>
    </citation>
    <scope>NUCLEOTIDE SEQUENCE [LARGE SCALE GENOMIC DNA]</scope>
    <source>
        <strain evidence="15">YLM1</strain>
    </source>
</reference>
<keyword evidence="15" id="KW-1185">Reference proteome</keyword>
<comment type="similarity">
    <text evidence="1 11 12">Belongs to the eukaryotic-type primase small subunit family.</text>
</comment>
<evidence type="ECO:0000313" key="15">
    <source>
        <dbReference type="Proteomes" id="UP000066376"/>
    </source>
</evidence>
<evidence type="ECO:0000256" key="10">
    <source>
        <dbReference type="ARBA" id="ARBA00023211"/>
    </source>
</evidence>
<protein>
    <recommendedName>
        <fullName evidence="11">DNA primase small subunit PriS</fullName>
        <ecNumber evidence="11">2.7.7.-</ecNumber>
    </recommendedName>
</protein>
<dbReference type="GO" id="GO:0000428">
    <property type="term" value="C:DNA-directed RNA polymerase complex"/>
    <property type="evidence" value="ECO:0007669"/>
    <property type="project" value="UniProtKB-KW"/>
</dbReference>
<gene>
    <name evidence="11" type="primary">priS</name>
    <name evidence="14" type="ORF">YLM1_0527</name>
</gene>
<feature type="active site" evidence="11">
    <location>
        <position position="96"/>
    </location>
</feature>
<keyword evidence="7 11" id="KW-0479">Metal-binding</keyword>
<reference evidence="14 15" key="1">
    <citation type="journal article" date="2016" name="Genome Announc.">
        <title>Draft Genome Sequence of the Rumen Methanogen Methanobrevibacter olleyae YLM1.</title>
        <authorList>
            <person name="Kelly W.J."/>
            <person name="Li D."/>
            <person name="Lambie S.C."/>
            <person name="Cox F."/>
            <person name="Attwood G.T."/>
            <person name="Altermann E."/>
            <person name="Leahy S.C."/>
        </authorList>
    </citation>
    <scope>NUCLEOTIDE SEQUENCE [LARGE SCALE GENOMIC DNA]</scope>
    <source>
        <strain evidence="14 15">YLM1</strain>
    </source>
</reference>
<evidence type="ECO:0000313" key="14">
    <source>
        <dbReference type="EMBL" id="AMK15084.1"/>
    </source>
</evidence>
<evidence type="ECO:0000256" key="4">
    <source>
        <dbReference type="ARBA" id="ARBA00022679"/>
    </source>
</evidence>
<dbReference type="EMBL" id="CP014265">
    <property type="protein sequence ID" value="AMK15084.1"/>
    <property type="molecule type" value="Genomic_DNA"/>
</dbReference>
<accession>A0A126QZ43</accession>
<dbReference type="Proteomes" id="UP000066376">
    <property type="component" value="Chromosome"/>
</dbReference>
<evidence type="ECO:0000256" key="2">
    <source>
        <dbReference type="ARBA" id="ARBA00022478"/>
    </source>
</evidence>
<evidence type="ECO:0000256" key="6">
    <source>
        <dbReference type="ARBA" id="ARBA00022705"/>
    </source>
</evidence>